<sequence length="129" mass="15133">MYKRNEWQITNVRKSLQQSGVKRNGFLNNYGYGPHGVGPANIGVDSFGFFKDKFYNSGMPPLYTHAAYRNYYHEISFHKNKYGLPAPTNFDILQQERFGKYEYSYCKHCEFEEIAVEMILCDTFSKLIL</sequence>
<protein>
    <submittedName>
        <fullName evidence="1">Uncharacterized protein</fullName>
    </submittedName>
</protein>
<dbReference type="EMBL" id="KN716531">
    <property type="protein sequence ID" value="KJH43727.1"/>
    <property type="molecule type" value="Genomic_DNA"/>
</dbReference>
<reference evidence="2" key="2">
    <citation type="journal article" date="2016" name="Sci. Rep.">
        <title>Dictyocaulus viviparus genome, variome and transcriptome elucidate lungworm biology and support future intervention.</title>
        <authorList>
            <person name="McNulty S.N."/>
            <person name="Strube C."/>
            <person name="Rosa B.A."/>
            <person name="Martin J.C."/>
            <person name="Tyagi R."/>
            <person name="Choi Y.J."/>
            <person name="Wang Q."/>
            <person name="Hallsworth Pepin K."/>
            <person name="Zhang X."/>
            <person name="Ozersky P."/>
            <person name="Wilson R.K."/>
            <person name="Sternberg P.W."/>
            <person name="Gasser R.B."/>
            <person name="Mitreva M."/>
        </authorList>
    </citation>
    <scope>NUCLEOTIDE SEQUENCE [LARGE SCALE GENOMIC DNA]</scope>
    <source>
        <strain evidence="2">HannoverDv2000</strain>
    </source>
</reference>
<gene>
    <name evidence="1" type="ORF">DICVIV_10263</name>
</gene>
<dbReference type="OrthoDB" id="5835795at2759"/>
<accession>A0A0D8XJ15</accession>
<evidence type="ECO:0000313" key="2">
    <source>
        <dbReference type="Proteomes" id="UP000053766"/>
    </source>
</evidence>
<evidence type="ECO:0000313" key="1">
    <source>
        <dbReference type="EMBL" id="KJH43727.1"/>
    </source>
</evidence>
<name>A0A0D8XJ15_DICVI</name>
<reference evidence="1 2" key="1">
    <citation type="submission" date="2013-11" db="EMBL/GenBank/DDBJ databases">
        <title>Draft genome of the bovine lungworm Dictyocaulus viviparus.</title>
        <authorList>
            <person name="Mitreva M."/>
        </authorList>
    </citation>
    <scope>NUCLEOTIDE SEQUENCE [LARGE SCALE GENOMIC DNA]</scope>
    <source>
        <strain evidence="1 2">HannoverDv2000</strain>
    </source>
</reference>
<keyword evidence="2" id="KW-1185">Reference proteome</keyword>
<organism evidence="1 2">
    <name type="scientific">Dictyocaulus viviparus</name>
    <name type="common">Bovine lungworm</name>
    <dbReference type="NCBI Taxonomy" id="29172"/>
    <lineage>
        <taxon>Eukaryota</taxon>
        <taxon>Metazoa</taxon>
        <taxon>Ecdysozoa</taxon>
        <taxon>Nematoda</taxon>
        <taxon>Chromadorea</taxon>
        <taxon>Rhabditida</taxon>
        <taxon>Rhabditina</taxon>
        <taxon>Rhabditomorpha</taxon>
        <taxon>Strongyloidea</taxon>
        <taxon>Metastrongylidae</taxon>
        <taxon>Dictyocaulus</taxon>
    </lineage>
</organism>
<dbReference type="AlphaFoldDB" id="A0A0D8XJ15"/>
<dbReference type="Proteomes" id="UP000053766">
    <property type="component" value="Unassembled WGS sequence"/>
</dbReference>
<proteinExistence type="predicted"/>